<gene>
    <name evidence="2" type="ORF">Geu3261_0060_006</name>
</gene>
<keyword evidence="1" id="KW-0472">Membrane</keyword>
<comment type="caution">
    <text evidence="2">The sequence shown here is derived from an EMBL/GenBank/DDBJ whole genome shotgun (WGS) entry which is preliminary data.</text>
</comment>
<keyword evidence="1" id="KW-1133">Transmembrane helix</keyword>
<dbReference type="RefSeq" id="WP_010506985.1">
    <property type="nucleotide sequence ID" value="NZ_BANI01000054.1"/>
</dbReference>
<evidence type="ECO:0000313" key="2">
    <source>
        <dbReference type="EMBL" id="GAN96284.1"/>
    </source>
</evidence>
<evidence type="ECO:0000313" key="3">
    <source>
        <dbReference type="Proteomes" id="UP000032675"/>
    </source>
</evidence>
<protein>
    <submittedName>
        <fullName evidence="2">Uncharacterized protein</fullName>
    </submittedName>
</protein>
<organism evidence="2 3">
    <name type="scientific">Komagataeibacter europaeus NBRC 3261</name>
    <dbReference type="NCBI Taxonomy" id="1234669"/>
    <lineage>
        <taxon>Bacteria</taxon>
        <taxon>Pseudomonadati</taxon>
        <taxon>Pseudomonadota</taxon>
        <taxon>Alphaproteobacteria</taxon>
        <taxon>Acetobacterales</taxon>
        <taxon>Acetobacteraceae</taxon>
        <taxon>Komagataeibacter</taxon>
    </lineage>
</organism>
<dbReference type="Proteomes" id="UP000032675">
    <property type="component" value="Unassembled WGS sequence"/>
</dbReference>
<reference evidence="2 3" key="1">
    <citation type="submission" date="2012-11" db="EMBL/GenBank/DDBJ databases">
        <title>Whole genome sequence of Gluconacetobacter europaeus NBRC3261.</title>
        <authorList>
            <person name="Azuma Y."/>
            <person name="Higashiura N."/>
            <person name="Hirakawa H."/>
            <person name="Matsushita K."/>
        </authorList>
    </citation>
    <scope>NUCLEOTIDE SEQUENCE [LARGE SCALE GENOMIC DNA]</scope>
    <source>
        <strain evidence="2 3">NBRC 3261</strain>
    </source>
</reference>
<feature type="transmembrane region" description="Helical" evidence="1">
    <location>
        <begin position="86"/>
        <end position="107"/>
    </location>
</feature>
<evidence type="ECO:0000256" key="1">
    <source>
        <dbReference type="SAM" id="Phobius"/>
    </source>
</evidence>
<dbReference type="EMBL" id="BANI01000054">
    <property type="protein sequence ID" value="GAN96284.1"/>
    <property type="molecule type" value="Genomic_DNA"/>
</dbReference>
<proteinExistence type="predicted"/>
<dbReference type="AlphaFoldDB" id="A0A0D6PYP2"/>
<keyword evidence="1" id="KW-0812">Transmembrane</keyword>
<sequence>MTDTPDQDRTVVAQSAVPAGVEHPVEALHEAVQEDEAALAATTVPDPGPVPEAQTQVVPTDSDAVATSHAAATAAMAPEFMPYRELFQLMGAIVFVLIVLAVGWNAMHASGIWPE</sequence>
<name>A0A0D6PYP2_KOMEU</name>
<accession>A0A0D6PYP2</accession>